<dbReference type="GO" id="GO:0008780">
    <property type="term" value="F:acyl-[acyl-carrier-protein]-UDP-N-acetylglucosamine O-acyltransferase activity"/>
    <property type="evidence" value="ECO:0007669"/>
    <property type="project" value="UniProtKB-EC"/>
</dbReference>
<comment type="similarity">
    <text evidence="8">Belongs to the transferase hexapeptide repeat family. LpxA subfamily.</text>
</comment>
<evidence type="ECO:0000256" key="5">
    <source>
        <dbReference type="ARBA" id="ARBA00022737"/>
    </source>
</evidence>
<comment type="subcellular location">
    <subcellularLocation>
        <location evidence="8">Cytoplasm</location>
    </subcellularLocation>
</comment>
<dbReference type="Proteomes" id="UP000760480">
    <property type="component" value="Unassembled WGS sequence"/>
</dbReference>
<dbReference type="PIRSF" id="PIRSF000456">
    <property type="entry name" value="UDP-GlcNAc_acltr"/>
    <property type="match status" value="1"/>
</dbReference>
<keyword evidence="5 8" id="KW-0677">Repeat</keyword>
<dbReference type="EMBL" id="SPMZ01000054">
    <property type="protein sequence ID" value="NMQ20580.1"/>
    <property type="molecule type" value="Genomic_DNA"/>
</dbReference>
<name>A0ABX1TRM0_9GAMM</name>
<sequence>MIDARAVVDPSARLAADVTVGPFSVIGPDVEIDAGTWIGPHVVIQGPTRIGRDNRIYQFSSLGEVPQDKKYGGEPTRLEIGDRNTIREFVTINRGTVQDTGLTRLGDDNWIMAYVHIAHDCVVGDRTIFANGASLAGHVHIDDDVVLGGFALVYQFTRLGIHSFCGFACGVHRDVPPYVTVAGYRAEPYGINAEGLRRRGFPDEEIQAIRRAYKVIYRSNMRLDEATEKVREMAVEWPRLGVLAEFLTVPSRNGIVR</sequence>
<keyword evidence="2 8" id="KW-0444">Lipid biosynthesis</keyword>
<reference evidence="10 11" key="1">
    <citation type="submission" date="2019-03" db="EMBL/GenBank/DDBJ databases">
        <title>Metabolic reconstructions from genomes of highly enriched 'Candidatus Accumulibacter' and 'Candidatus Competibacter' bioreactor populations.</title>
        <authorList>
            <person name="Annavajhala M.K."/>
            <person name="Welles L."/>
            <person name="Abbas B."/>
            <person name="Sorokin D."/>
            <person name="Park H."/>
            <person name="Van Loosdrecht M."/>
            <person name="Chandran K."/>
        </authorList>
    </citation>
    <scope>NUCLEOTIDE SEQUENCE [LARGE SCALE GENOMIC DNA]</scope>
    <source>
        <strain evidence="10 11">SBR_G</strain>
    </source>
</reference>
<keyword evidence="4 8" id="KW-0808">Transferase</keyword>
<dbReference type="PANTHER" id="PTHR43480:SF1">
    <property type="entry name" value="ACYL-[ACYL-CARRIER-PROTEIN]--UDP-N-ACETYLGLUCOSAMINE O-ACYLTRANSFERASE, MITOCHONDRIAL-RELATED"/>
    <property type="match status" value="1"/>
</dbReference>
<dbReference type="EC" id="2.3.1.129" evidence="8"/>
<evidence type="ECO:0000256" key="7">
    <source>
        <dbReference type="ARBA" id="ARBA00023315"/>
    </source>
</evidence>
<keyword evidence="7 8" id="KW-0012">Acyltransferase</keyword>
<gene>
    <name evidence="8 10" type="primary">lpxA</name>
    <name evidence="10" type="ORF">E4P82_16100</name>
</gene>
<evidence type="ECO:0000256" key="2">
    <source>
        <dbReference type="ARBA" id="ARBA00022516"/>
    </source>
</evidence>
<dbReference type="RefSeq" id="WP_169249848.1">
    <property type="nucleotide sequence ID" value="NZ_SPMZ01000054.1"/>
</dbReference>
<evidence type="ECO:0000313" key="11">
    <source>
        <dbReference type="Proteomes" id="UP000760480"/>
    </source>
</evidence>
<feature type="domain" description="UDP N-acetylglucosamine O-acyltransferase C-terminal" evidence="9">
    <location>
        <begin position="174"/>
        <end position="255"/>
    </location>
</feature>
<organism evidence="10 11">
    <name type="scientific">Candidatus Competibacter phosphatis</name>
    <dbReference type="NCBI Taxonomy" id="221280"/>
    <lineage>
        <taxon>Bacteria</taxon>
        <taxon>Pseudomonadati</taxon>
        <taxon>Pseudomonadota</taxon>
        <taxon>Gammaproteobacteria</taxon>
        <taxon>Candidatus Competibacteraceae</taxon>
        <taxon>Candidatus Competibacter</taxon>
    </lineage>
</organism>
<dbReference type="InterPro" id="IPR011004">
    <property type="entry name" value="Trimer_LpxA-like_sf"/>
</dbReference>
<dbReference type="HAMAP" id="MF_00387">
    <property type="entry name" value="LpxA"/>
    <property type="match status" value="1"/>
</dbReference>
<dbReference type="InterPro" id="IPR018357">
    <property type="entry name" value="Hexapep_transf_CS"/>
</dbReference>
<proteinExistence type="inferred from homology"/>
<dbReference type="InterPro" id="IPR010137">
    <property type="entry name" value="Lipid_A_LpxA"/>
</dbReference>
<dbReference type="Gene3D" id="2.160.10.10">
    <property type="entry name" value="Hexapeptide repeat proteins"/>
    <property type="match status" value="1"/>
</dbReference>
<dbReference type="Gene3D" id="1.20.1180.10">
    <property type="entry name" value="Udp N-acetylglucosamine O-acyltransferase, C-terminal domain"/>
    <property type="match status" value="1"/>
</dbReference>
<evidence type="ECO:0000259" key="9">
    <source>
        <dbReference type="Pfam" id="PF13720"/>
    </source>
</evidence>
<comment type="catalytic activity">
    <reaction evidence="8">
        <text>a (3R)-hydroxyacyl-[ACP] + UDP-N-acetyl-alpha-D-glucosamine = a UDP-3-O-[(3R)-3-hydroxyacyl]-N-acetyl-alpha-D-glucosamine + holo-[ACP]</text>
        <dbReference type="Rhea" id="RHEA:67812"/>
        <dbReference type="Rhea" id="RHEA-COMP:9685"/>
        <dbReference type="Rhea" id="RHEA-COMP:9945"/>
        <dbReference type="ChEBI" id="CHEBI:57705"/>
        <dbReference type="ChEBI" id="CHEBI:64479"/>
        <dbReference type="ChEBI" id="CHEBI:78827"/>
        <dbReference type="ChEBI" id="CHEBI:173225"/>
        <dbReference type="EC" id="2.3.1.129"/>
    </reaction>
</comment>
<comment type="subunit">
    <text evidence="8">Homotrimer.</text>
</comment>
<comment type="caution">
    <text evidence="10">The sequence shown here is derived from an EMBL/GenBank/DDBJ whole genome shotgun (WGS) entry which is preliminary data.</text>
</comment>
<dbReference type="Pfam" id="PF13720">
    <property type="entry name" value="Acetyltransf_11"/>
    <property type="match status" value="1"/>
</dbReference>
<protein>
    <recommendedName>
        <fullName evidence="8">Acyl-[acyl-carrier-protein]--UDP-N-acetylglucosamine O-acyltransferase</fullName>
        <shortName evidence="8">UDP-N-acetylglucosamine acyltransferase</shortName>
        <ecNumber evidence="8">2.3.1.129</ecNumber>
    </recommendedName>
</protein>
<dbReference type="InterPro" id="IPR029098">
    <property type="entry name" value="Acetyltransf_C"/>
</dbReference>
<dbReference type="CDD" id="cd03351">
    <property type="entry name" value="LbH_UDP-GlcNAc_AT"/>
    <property type="match status" value="1"/>
</dbReference>
<dbReference type="PANTHER" id="PTHR43480">
    <property type="entry name" value="ACYL-[ACYL-CARRIER-PROTEIN]--UDP-N-ACETYLGLUCOSAMINE O-ACYLTRANSFERASE"/>
    <property type="match status" value="1"/>
</dbReference>
<evidence type="ECO:0000313" key="10">
    <source>
        <dbReference type="EMBL" id="NMQ20580.1"/>
    </source>
</evidence>
<dbReference type="InterPro" id="IPR001451">
    <property type="entry name" value="Hexapep"/>
</dbReference>
<keyword evidence="3 8" id="KW-0441">Lipid A biosynthesis</keyword>
<keyword evidence="11" id="KW-1185">Reference proteome</keyword>
<evidence type="ECO:0000256" key="1">
    <source>
        <dbReference type="ARBA" id="ARBA00022490"/>
    </source>
</evidence>
<dbReference type="Pfam" id="PF00132">
    <property type="entry name" value="Hexapep"/>
    <property type="match status" value="1"/>
</dbReference>
<evidence type="ECO:0000256" key="6">
    <source>
        <dbReference type="ARBA" id="ARBA00023098"/>
    </source>
</evidence>
<evidence type="ECO:0000256" key="3">
    <source>
        <dbReference type="ARBA" id="ARBA00022556"/>
    </source>
</evidence>
<evidence type="ECO:0000256" key="4">
    <source>
        <dbReference type="ARBA" id="ARBA00022679"/>
    </source>
</evidence>
<dbReference type="NCBIfam" id="TIGR01852">
    <property type="entry name" value="lipid_A_lpxA"/>
    <property type="match status" value="1"/>
</dbReference>
<accession>A0ABX1TRM0</accession>
<keyword evidence="1 8" id="KW-0963">Cytoplasm</keyword>
<dbReference type="InterPro" id="IPR037157">
    <property type="entry name" value="Acetyltransf_C_sf"/>
</dbReference>
<dbReference type="SUPFAM" id="SSF51161">
    <property type="entry name" value="Trimeric LpxA-like enzymes"/>
    <property type="match status" value="1"/>
</dbReference>
<keyword evidence="6 8" id="KW-0443">Lipid metabolism</keyword>
<dbReference type="PROSITE" id="PS00101">
    <property type="entry name" value="HEXAPEP_TRANSFERASES"/>
    <property type="match status" value="1"/>
</dbReference>
<evidence type="ECO:0000256" key="8">
    <source>
        <dbReference type="HAMAP-Rule" id="MF_00387"/>
    </source>
</evidence>
<comment type="function">
    <text evidence="8">Involved in the biosynthesis of lipid A, a phosphorylated glycolipid that anchors the lipopolysaccharide to the outer membrane of the cell.</text>
</comment>
<comment type="pathway">
    <text evidence="8">Glycolipid biosynthesis; lipid IV(A) biosynthesis; lipid IV(A) from (3R)-3-hydroxytetradecanoyl-[acyl-carrier-protein] and UDP-N-acetyl-alpha-D-glucosamine: step 1/6.</text>
</comment>
<dbReference type="NCBIfam" id="NF003657">
    <property type="entry name" value="PRK05289.1"/>
    <property type="match status" value="1"/>
</dbReference>